<keyword evidence="3 4" id="KW-0443">Lipid metabolism</keyword>
<feature type="active site" description="Proton acceptor" evidence="4">
    <location>
        <position position="150"/>
    </location>
</feature>
<reference evidence="7" key="1">
    <citation type="submission" date="2016-10" db="EMBL/GenBank/DDBJ databases">
        <authorList>
            <person name="Varghese N."/>
            <person name="Submissions S."/>
        </authorList>
    </citation>
    <scope>NUCLEOTIDE SEQUENCE [LARGE SCALE GENOMIC DNA]</scope>
    <source>
        <strain evidence="7">DSM 28881</strain>
    </source>
</reference>
<dbReference type="EMBL" id="FORM01000006">
    <property type="protein sequence ID" value="SFJ33155.1"/>
    <property type="molecule type" value="Genomic_DNA"/>
</dbReference>
<feature type="short sequence motif" description="GXGXXG" evidence="4">
    <location>
        <begin position="9"/>
        <end position="14"/>
    </location>
</feature>
<dbReference type="InterPro" id="IPR050301">
    <property type="entry name" value="NTE"/>
</dbReference>
<evidence type="ECO:0000313" key="7">
    <source>
        <dbReference type="Proteomes" id="UP000199559"/>
    </source>
</evidence>
<feature type="short sequence motif" description="GXSXG" evidence="4">
    <location>
        <begin position="36"/>
        <end position="40"/>
    </location>
</feature>
<keyword evidence="2 4" id="KW-0442">Lipid degradation</keyword>
<dbReference type="InterPro" id="IPR016035">
    <property type="entry name" value="Acyl_Trfase/lysoPLipase"/>
</dbReference>
<dbReference type="AlphaFoldDB" id="A0A1I3QHI9"/>
<gene>
    <name evidence="6" type="ORF">SAMN05443431_106137</name>
</gene>
<feature type="short sequence motif" description="DGA/G" evidence="4">
    <location>
        <begin position="150"/>
        <end position="152"/>
    </location>
</feature>
<dbReference type="STRING" id="1144750.SAMN05443431_106137"/>
<evidence type="ECO:0000256" key="4">
    <source>
        <dbReference type="PROSITE-ProRule" id="PRU01161"/>
    </source>
</evidence>
<dbReference type="PANTHER" id="PTHR14226:SF29">
    <property type="entry name" value="NEUROPATHY TARGET ESTERASE SWS"/>
    <property type="match status" value="1"/>
</dbReference>
<dbReference type="RefSeq" id="WP_090840418.1">
    <property type="nucleotide sequence ID" value="NZ_FORM01000006.1"/>
</dbReference>
<dbReference type="PANTHER" id="PTHR14226">
    <property type="entry name" value="NEUROPATHY TARGET ESTERASE/SWISS CHEESE D.MELANOGASTER"/>
    <property type="match status" value="1"/>
</dbReference>
<dbReference type="PROSITE" id="PS51635">
    <property type="entry name" value="PNPLA"/>
    <property type="match status" value="1"/>
</dbReference>
<keyword evidence="1 4" id="KW-0378">Hydrolase</keyword>
<dbReference type="InterPro" id="IPR002641">
    <property type="entry name" value="PNPLA_dom"/>
</dbReference>
<evidence type="ECO:0000256" key="3">
    <source>
        <dbReference type="ARBA" id="ARBA00023098"/>
    </source>
</evidence>
<dbReference type="Pfam" id="PF01734">
    <property type="entry name" value="Patatin"/>
    <property type="match status" value="1"/>
</dbReference>
<dbReference type="CDD" id="cd07205">
    <property type="entry name" value="Pat_PNPLA6_PNPLA7_NTE1_like"/>
    <property type="match status" value="1"/>
</dbReference>
<dbReference type="SUPFAM" id="SSF52151">
    <property type="entry name" value="FabD/lysophospholipase-like"/>
    <property type="match status" value="1"/>
</dbReference>
<protein>
    <submittedName>
        <fullName evidence="6">NTE family protein</fullName>
    </submittedName>
</protein>
<dbReference type="GO" id="GO:0016042">
    <property type="term" value="P:lipid catabolic process"/>
    <property type="evidence" value="ECO:0007669"/>
    <property type="project" value="UniProtKB-UniRule"/>
</dbReference>
<evidence type="ECO:0000259" key="5">
    <source>
        <dbReference type="PROSITE" id="PS51635"/>
    </source>
</evidence>
<evidence type="ECO:0000313" key="6">
    <source>
        <dbReference type="EMBL" id="SFJ33155.1"/>
    </source>
</evidence>
<feature type="active site" description="Nucleophile" evidence="4">
    <location>
        <position position="38"/>
    </location>
</feature>
<sequence length="253" mass="27852">MNIGLVLSGGGMRGAAHIGAIKALEEHGIFPTHIAGASAGAIIGALYAYGFSCEKMLDFLKTIQLFNYKKFAVSKPGFIDAEKYYNYFKKQFPEDNFNALNKQLFITATNILSGDSEVFTDGELIKPVLASASFPGLFSPIKMKQGLYVDGGVLNNFPAELLQKDCDQVIGVYLNLYKTKTQAQLKHFHNIIERSITIGAVQADIQKFSDCDILVAPHALSQFALFDKRNIDAIYKIGYDSMKAALKDKQTNT</sequence>
<feature type="domain" description="PNPLA" evidence="5">
    <location>
        <begin position="5"/>
        <end position="163"/>
    </location>
</feature>
<dbReference type="GO" id="GO:0016787">
    <property type="term" value="F:hydrolase activity"/>
    <property type="evidence" value="ECO:0007669"/>
    <property type="project" value="UniProtKB-UniRule"/>
</dbReference>
<organism evidence="6 7">
    <name type="scientific">Olleya namhaensis</name>
    <dbReference type="NCBI Taxonomy" id="1144750"/>
    <lineage>
        <taxon>Bacteria</taxon>
        <taxon>Pseudomonadati</taxon>
        <taxon>Bacteroidota</taxon>
        <taxon>Flavobacteriia</taxon>
        <taxon>Flavobacteriales</taxon>
        <taxon>Flavobacteriaceae</taxon>
    </lineage>
</organism>
<evidence type="ECO:0000256" key="2">
    <source>
        <dbReference type="ARBA" id="ARBA00022963"/>
    </source>
</evidence>
<evidence type="ECO:0000256" key="1">
    <source>
        <dbReference type="ARBA" id="ARBA00022801"/>
    </source>
</evidence>
<dbReference type="Gene3D" id="3.40.1090.10">
    <property type="entry name" value="Cytosolic phospholipase A2 catalytic domain"/>
    <property type="match status" value="1"/>
</dbReference>
<proteinExistence type="predicted"/>
<keyword evidence="7" id="KW-1185">Reference proteome</keyword>
<dbReference type="Proteomes" id="UP000199559">
    <property type="component" value="Unassembled WGS sequence"/>
</dbReference>
<name>A0A1I3QHI9_9FLAO</name>
<accession>A0A1I3QHI9</accession>